<dbReference type="InterPro" id="IPR036875">
    <property type="entry name" value="Znf_CCHC_sf"/>
</dbReference>
<feature type="coiled-coil region" evidence="2">
    <location>
        <begin position="706"/>
        <end position="733"/>
    </location>
</feature>
<dbReference type="PANTHER" id="PTHR33083:SF123">
    <property type="entry name" value="EXPRESSED PROTEIN"/>
    <property type="match status" value="1"/>
</dbReference>
<dbReference type="GO" id="GO:0010150">
    <property type="term" value="P:leaf senescence"/>
    <property type="evidence" value="ECO:0007669"/>
    <property type="project" value="UniProtKB-ARBA"/>
</dbReference>
<feature type="region of interest" description="Disordered" evidence="3">
    <location>
        <begin position="406"/>
        <end position="427"/>
    </location>
</feature>
<dbReference type="PANTHER" id="PTHR33083">
    <property type="entry name" value="EXPRESSED PROTEIN"/>
    <property type="match status" value="1"/>
</dbReference>
<protein>
    <submittedName>
        <fullName evidence="5">Ribonuclease H-like domain-containing protein</fullName>
    </submittedName>
</protein>
<proteinExistence type="inferred from homology"/>
<feature type="non-terminal residue" evidence="5">
    <location>
        <position position="1300"/>
    </location>
</feature>
<feature type="region of interest" description="Disordered" evidence="3">
    <location>
        <begin position="1168"/>
        <end position="1193"/>
    </location>
</feature>
<dbReference type="InterPro" id="IPR025724">
    <property type="entry name" value="GAG-pre-integrase_dom"/>
</dbReference>
<evidence type="ECO:0000313" key="5">
    <source>
        <dbReference type="EMBL" id="GEU62487.1"/>
    </source>
</evidence>
<feature type="domain" description="GAG-pre-integrase" evidence="4">
    <location>
        <begin position="1056"/>
        <end position="1112"/>
    </location>
</feature>
<dbReference type="GO" id="GO:0003676">
    <property type="term" value="F:nucleic acid binding"/>
    <property type="evidence" value="ECO:0007669"/>
    <property type="project" value="InterPro"/>
</dbReference>
<accession>A0A6L2LND3</accession>
<feature type="compositionally biased region" description="Basic and acidic residues" evidence="3">
    <location>
        <begin position="406"/>
        <end position="420"/>
    </location>
</feature>
<evidence type="ECO:0000256" key="3">
    <source>
        <dbReference type="SAM" id="MobiDB-lite"/>
    </source>
</evidence>
<sequence length="1300" mass="145844">MATTVIPAEPDLNDFEFNESDVIFSSSSDFTDNDVIVSSPSPENVSTSPPVNRIYNSGIYAALSDDQPPFVKRKGVRSPSRAVNMAREVNVPVAVRRSSAPVNVPVWPKSKQRRSFYFDQFDDDDDVADDDDDVADGEIVPPHEIVARSYVTFSVFEGAGRTLKGRDLLFKYDFFSNWLPDLIVNEIISPDGCYFARSPSVYCKCLTMLIAEYGLVVLLKLKLMLFKDLKKIIVDGVVQIIAPTIAEQRLAKKNELKARGTLLMALPDKHQLKFNIHKDAKSLMKAIEKSTNESVSVVPSVSAASSKATVFTLPNVDSLRDAVIYSFFASQSNSTQLDNEDLKQTGPDALEKMDLKWQMAMLTMRARRFLKRTGRNLGANGTDTIEFDMSKVECYNFHRRGNFSRECRSSRDNMNKEATRRPVPTEVSTSNALVSQCDAVGGYDWSFQADEEPTNYALMAYASSGLSSSSGSDNEVVAAAKLHILNPNEFDIWKMRIEQYFLMTDYSLWEVILNGDSPSPTRIVNGVVQIIAPTTAEQRLARKNELKAKGTLLIALLDKHQLKFNIHKDAKSLMGAIEKSKIDPDDLEEMDLKWQMAMLTMRARMFIKRTGRNLGANGKDTIGFDMSKVECYNSHRRGHFARECRSPRDNRCKEATRRPLPTEVSTSNALVSQFEARLVVYQKNENVFEEDIKLLKSDIMLRDNALAELRKKFETAEKERDDLKLTLDKFQTSSKNLSKLLESQVCDKTCLGFDSQVFNSQVFNCEEVHSHESDNIVPKSPENDRYKIGEGYHAVPPPYTGIFMPFKPDLVFNDAPNASETIANVFNVESSTNRPKPSFVPTFEHVKTPRESVKKAEHPKQAENLRTNNQKSRLRMTHPHSNRNVVPTAVLTRSRLVFLNAARPVPTAVPQSTVKSPRPIKHVVNKAHSLIRRPNNHRPATKHSNFNKQVTTVKVNKVNVVQGTKDFEEINGVYVAFGGNPKAGKISGKGKIKTGKLDFDDVYFVKELKFNLFSVSQMCDKNNSVLFIDTKCVVLSSDYKLPDENYVLLRVPRENNMYNVDLKNVVPSGDLTCLFAKTILDESNLWHRRLGHINFKTMNKLIKGNLVRGNQPNDNAGIKQNLDAGKVVKETVSAQQYVMLPLWSTGSQDPQNTDDDVVDAAFDVKENENDVHVSTSGSDKTDNKKHDKKAKRDAKEKIHSFLLTALTNAVNAPVAAAGPNPTNITNSFHTASPSVNDVSPNFRIARKSSFVDPFKYPDDLDMPELEDIVYSDDEEDVDAEADLSNLETNIPVSTIPTTRV</sequence>
<comment type="similarity">
    <text evidence="1">Belongs to the senescence regulator S40 family.</text>
</comment>
<reference evidence="5" key="1">
    <citation type="journal article" date="2019" name="Sci. Rep.">
        <title>Draft genome of Tanacetum cinerariifolium, the natural source of mosquito coil.</title>
        <authorList>
            <person name="Yamashiro T."/>
            <person name="Shiraishi A."/>
            <person name="Satake H."/>
            <person name="Nakayama K."/>
        </authorList>
    </citation>
    <scope>NUCLEOTIDE SEQUENCE</scope>
</reference>
<dbReference type="InterPro" id="IPR007608">
    <property type="entry name" value="Senescence_reg_S40"/>
</dbReference>
<organism evidence="5">
    <name type="scientific">Tanacetum cinerariifolium</name>
    <name type="common">Dalmatian daisy</name>
    <name type="synonym">Chrysanthemum cinerariifolium</name>
    <dbReference type="NCBI Taxonomy" id="118510"/>
    <lineage>
        <taxon>Eukaryota</taxon>
        <taxon>Viridiplantae</taxon>
        <taxon>Streptophyta</taxon>
        <taxon>Embryophyta</taxon>
        <taxon>Tracheophyta</taxon>
        <taxon>Spermatophyta</taxon>
        <taxon>Magnoliopsida</taxon>
        <taxon>eudicotyledons</taxon>
        <taxon>Gunneridae</taxon>
        <taxon>Pentapetalae</taxon>
        <taxon>asterids</taxon>
        <taxon>campanulids</taxon>
        <taxon>Asterales</taxon>
        <taxon>Asteraceae</taxon>
        <taxon>Asteroideae</taxon>
        <taxon>Anthemideae</taxon>
        <taxon>Anthemidinae</taxon>
        <taxon>Tanacetum</taxon>
    </lineage>
</organism>
<evidence type="ECO:0000259" key="4">
    <source>
        <dbReference type="Pfam" id="PF13976"/>
    </source>
</evidence>
<keyword evidence="2" id="KW-0175">Coiled coil</keyword>
<dbReference type="GO" id="GO:0008270">
    <property type="term" value="F:zinc ion binding"/>
    <property type="evidence" value="ECO:0007669"/>
    <property type="project" value="InterPro"/>
</dbReference>
<dbReference type="SUPFAM" id="SSF57756">
    <property type="entry name" value="Retrovirus zinc finger-like domains"/>
    <property type="match status" value="1"/>
</dbReference>
<evidence type="ECO:0000256" key="1">
    <source>
        <dbReference type="ARBA" id="ARBA00034773"/>
    </source>
</evidence>
<name>A0A6L2LND3_TANCI</name>
<dbReference type="Pfam" id="PF13976">
    <property type="entry name" value="gag_pre-integrs"/>
    <property type="match status" value="1"/>
</dbReference>
<evidence type="ECO:0000256" key="2">
    <source>
        <dbReference type="SAM" id="Coils"/>
    </source>
</evidence>
<dbReference type="Pfam" id="PF04520">
    <property type="entry name" value="Senescence_reg"/>
    <property type="match status" value="1"/>
</dbReference>
<comment type="caution">
    <text evidence="5">The sequence shown here is derived from an EMBL/GenBank/DDBJ whole genome shotgun (WGS) entry which is preliminary data.</text>
</comment>
<dbReference type="EMBL" id="BKCJ010004683">
    <property type="protein sequence ID" value="GEU62487.1"/>
    <property type="molecule type" value="Genomic_DNA"/>
</dbReference>
<gene>
    <name evidence="5" type="ORF">Tci_034465</name>
</gene>